<evidence type="ECO:0000313" key="3">
    <source>
        <dbReference type="Proteomes" id="UP000000768"/>
    </source>
</evidence>
<organism evidence="2 3">
    <name type="scientific">Sorghum bicolor</name>
    <name type="common">Sorghum</name>
    <name type="synonym">Sorghum vulgare</name>
    <dbReference type="NCBI Taxonomy" id="4558"/>
    <lineage>
        <taxon>Eukaryota</taxon>
        <taxon>Viridiplantae</taxon>
        <taxon>Streptophyta</taxon>
        <taxon>Embryophyta</taxon>
        <taxon>Tracheophyta</taxon>
        <taxon>Spermatophyta</taxon>
        <taxon>Magnoliopsida</taxon>
        <taxon>Liliopsida</taxon>
        <taxon>Poales</taxon>
        <taxon>Poaceae</taxon>
        <taxon>PACMAD clade</taxon>
        <taxon>Panicoideae</taxon>
        <taxon>Andropogonodae</taxon>
        <taxon>Andropogoneae</taxon>
        <taxon>Sorghinae</taxon>
        <taxon>Sorghum</taxon>
    </lineage>
</organism>
<reference evidence="3" key="2">
    <citation type="journal article" date="2018" name="Plant J.">
        <title>The Sorghum bicolor reference genome: improved assembly, gene annotations, a transcriptome atlas, and signatures of genome organization.</title>
        <authorList>
            <person name="McCormick R.F."/>
            <person name="Truong S.K."/>
            <person name="Sreedasyam A."/>
            <person name="Jenkins J."/>
            <person name="Shu S."/>
            <person name="Sims D."/>
            <person name="Kennedy M."/>
            <person name="Amirebrahimi M."/>
            <person name="Weers B.D."/>
            <person name="McKinley B."/>
            <person name="Mattison A."/>
            <person name="Morishige D.T."/>
            <person name="Grimwood J."/>
            <person name="Schmutz J."/>
            <person name="Mullet J.E."/>
        </authorList>
    </citation>
    <scope>NUCLEOTIDE SEQUENCE [LARGE SCALE GENOMIC DNA]</scope>
    <source>
        <strain evidence="3">cv. BTx623</strain>
    </source>
</reference>
<dbReference type="Gramene" id="OQU92530">
    <property type="protein sequence ID" value="OQU92530"/>
    <property type="gene ID" value="SORBI_3001G358366"/>
</dbReference>
<name>A0A1Z5S9A5_SORBI</name>
<protein>
    <submittedName>
        <fullName evidence="2">Uncharacterized protein</fullName>
    </submittedName>
</protein>
<reference evidence="2 3" key="1">
    <citation type="journal article" date="2009" name="Nature">
        <title>The Sorghum bicolor genome and the diversification of grasses.</title>
        <authorList>
            <person name="Paterson A.H."/>
            <person name="Bowers J.E."/>
            <person name="Bruggmann R."/>
            <person name="Dubchak I."/>
            <person name="Grimwood J."/>
            <person name="Gundlach H."/>
            <person name="Haberer G."/>
            <person name="Hellsten U."/>
            <person name="Mitros T."/>
            <person name="Poliakov A."/>
            <person name="Schmutz J."/>
            <person name="Spannagl M."/>
            <person name="Tang H."/>
            <person name="Wang X."/>
            <person name="Wicker T."/>
            <person name="Bharti A.K."/>
            <person name="Chapman J."/>
            <person name="Feltus F.A."/>
            <person name="Gowik U."/>
            <person name="Grigoriev I.V."/>
            <person name="Lyons E."/>
            <person name="Maher C.A."/>
            <person name="Martis M."/>
            <person name="Narechania A."/>
            <person name="Otillar R.P."/>
            <person name="Penning B.W."/>
            <person name="Salamov A.A."/>
            <person name="Wang Y."/>
            <person name="Zhang L."/>
            <person name="Carpita N.C."/>
            <person name="Freeling M."/>
            <person name="Gingle A.R."/>
            <person name="Hash C.T."/>
            <person name="Keller B."/>
            <person name="Klein P."/>
            <person name="Kresovich S."/>
            <person name="McCann M.C."/>
            <person name="Ming R."/>
            <person name="Peterson D.G."/>
            <person name="Mehboob-ur-Rahman"/>
            <person name="Ware D."/>
            <person name="Westhoff P."/>
            <person name="Mayer K.F."/>
            <person name="Messing J."/>
            <person name="Rokhsar D.S."/>
        </authorList>
    </citation>
    <scope>NUCLEOTIDE SEQUENCE [LARGE SCALE GENOMIC DNA]</scope>
    <source>
        <strain evidence="3">cv. BTx623</strain>
    </source>
</reference>
<gene>
    <name evidence="2" type="ORF">SORBI_3001G358366</name>
</gene>
<accession>A0A1Z5S9A5</accession>
<evidence type="ECO:0000313" key="2">
    <source>
        <dbReference type="EMBL" id="OQU92530.1"/>
    </source>
</evidence>
<evidence type="ECO:0000256" key="1">
    <source>
        <dbReference type="SAM" id="MobiDB-lite"/>
    </source>
</evidence>
<sequence>MFPNSINLTTVQYVLINKIKIHAWRAPVVTDHTATRGVAQTPGSSGGWSAAAAAAVAPKAAPTASILGNFNAPSKPKVGATGHSRPSARKGGRRASSSPERNL</sequence>
<proteinExistence type="predicted"/>
<dbReference type="AlphaFoldDB" id="A0A1Z5S9A5"/>
<dbReference type="InParanoid" id="A0A1Z5S9A5"/>
<feature type="region of interest" description="Disordered" evidence="1">
    <location>
        <begin position="67"/>
        <end position="103"/>
    </location>
</feature>
<keyword evidence="3" id="KW-1185">Reference proteome</keyword>
<feature type="compositionally biased region" description="Low complexity" evidence="1">
    <location>
        <begin position="94"/>
        <end position="103"/>
    </location>
</feature>
<dbReference type="Proteomes" id="UP000000768">
    <property type="component" value="Chromosome 1"/>
</dbReference>
<dbReference type="EMBL" id="CM000760">
    <property type="protein sequence ID" value="OQU92530.1"/>
    <property type="molecule type" value="Genomic_DNA"/>
</dbReference>